<dbReference type="STRING" id="1121937.GCA_000423125_00459"/>
<protein>
    <recommendedName>
        <fullName evidence="4">Peptidase M61 catalytic domain-containing protein</fullName>
    </recommendedName>
</protein>
<dbReference type="AlphaFoldDB" id="A0A3C1KNN5"/>
<comment type="caution">
    <text evidence="2">The sequence shown here is derived from an EMBL/GenBank/DDBJ whole genome shotgun (WGS) entry which is preliminary data.</text>
</comment>
<keyword evidence="1" id="KW-0732">Signal</keyword>
<proteinExistence type="predicted"/>
<feature type="signal peptide" evidence="1">
    <location>
        <begin position="1"/>
        <end position="24"/>
    </location>
</feature>
<evidence type="ECO:0000256" key="1">
    <source>
        <dbReference type="SAM" id="SignalP"/>
    </source>
</evidence>
<dbReference type="Proteomes" id="UP000259273">
    <property type="component" value="Unassembled WGS sequence"/>
</dbReference>
<evidence type="ECO:0000313" key="3">
    <source>
        <dbReference type="Proteomes" id="UP000259273"/>
    </source>
</evidence>
<evidence type="ECO:0008006" key="4">
    <source>
        <dbReference type="Google" id="ProtNLM"/>
    </source>
</evidence>
<reference evidence="2 3" key="1">
    <citation type="journal article" date="2018" name="Nat. Biotechnol.">
        <title>A standardized bacterial taxonomy based on genome phylogeny substantially revises the tree of life.</title>
        <authorList>
            <person name="Parks D.H."/>
            <person name="Chuvochina M."/>
            <person name="Waite D.W."/>
            <person name="Rinke C."/>
            <person name="Skarshewski A."/>
            <person name="Chaumeil P.A."/>
            <person name="Hugenholtz P."/>
        </authorList>
    </citation>
    <scope>NUCLEOTIDE SEQUENCE [LARGE SCALE GENOMIC DNA]</scope>
    <source>
        <strain evidence="2">UBA9158</strain>
    </source>
</reference>
<name>A0A3C1KNN5_9GAMM</name>
<feature type="chain" id="PRO_5017813692" description="Peptidase M61 catalytic domain-containing protein" evidence="1">
    <location>
        <begin position="25"/>
        <end position="412"/>
    </location>
</feature>
<sequence>MVTLHKKLFTTLFSLLLLSSAAKAADYEILYRAKVHPDSDVARVEIRLRGEQLPNQLTLSLDPERHRSVTAEHGLRLDDNSAVWKPREPEDSLHYEFVIDEQKASGSYDSLLTEHWAILRSDKLVPPIAARVPKGLEGQAELQFLLPEGWSVAAPYPTREEDSARYLLSDPGRIFPRPKGWLILGDITSRQDIIAGTDVRVAAPAGQGDRLQDTLAFIGWNLPAVKAVLPGFPDQLLIVTAGKPMWRGGLSGTRSLFMHADRPMISGNRTSSLIHELIHVGTGISGGKRADWIVEGLAEYYASAILFRTGGMSDWRYEQVLEWKTDWAREADTLFARRSSGPVTARAAIFMHRLDQALAKATDGAAGIDDVARALAQDRGRVSLAQLKEIVAELAGDAVDVDALIAGLENAG</sequence>
<accession>A0A3C1KNN5</accession>
<evidence type="ECO:0000313" key="2">
    <source>
        <dbReference type="EMBL" id="HAN28302.1"/>
    </source>
</evidence>
<gene>
    <name evidence="2" type="ORF">DCP75_11395</name>
</gene>
<organism evidence="2 3">
    <name type="scientific">Haliea salexigens</name>
    <dbReference type="NCBI Taxonomy" id="287487"/>
    <lineage>
        <taxon>Bacteria</taxon>
        <taxon>Pseudomonadati</taxon>
        <taxon>Pseudomonadota</taxon>
        <taxon>Gammaproteobacteria</taxon>
        <taxon>Cellvibrionales</taxon>
        <taxon>Halieaceae</taxon>
        <taxon>Haliea</taxon>
    </lineage>
</organism>
<dbReference type="EMBL" id="DMND01000152">
    <property type="protein sequence ID" value="HAN28302.1"/>
    <property type="molecule type" value="Genomic_DNA"/>
</dbReference>